<comment type="caution">
    <text evidence="4">The sequence shown here is derived from an EMBL/GenBank/DDBJ whole genome shotgun (WGS) entry which is preliminary data.</text>
</comment>
<dbReference type="PANTHER" id="PTHR48081:SF8">
    <property type="entry name" value="ALPHA_BETA HYDROLASE FOLD-3 DOMAIN-CONTAINING PROTEIN-RELATED"/>
    <property type="match status" value="1"/>
</dbReference>
<dbReference type="Proteomes" id="UP000003856">
    <property type="component" value="Unassembled WGS sequence"/>
</dbReference>
<accession>C5T779</accession>
<dbReference type="SUPFAM" id="SSF53474">
    <property type="entry name" value="alpha/beta-Hydrolases"/>
    <property type="match status" value="1"/>
</dbReference>
<evidence type="ECO:0000313" key="5">
    <source>
        <dbReference type="Proteomes" id="UP000003856"/>
    </source>
</evidence>
<gene>
    <name evidence="4" type="ORF">AcdelDRAFT_2759</name>
</gene>
<reference evidence="4 5" key="1">
    <citation type="submission" date="2009-05" db="EMBL/GenBank/DDBJ databases">
        <title>The draft genome of Acidovorax delafieldii 2AN.</title>
        <authorList>
            <consortium name="US DOE Joint Genome Institute (JGI-PGF)"/>
            <person name="Lucas S."/>
            <person name="Copeland A."/>
            <person name="Lapidus A."/>
            <person name="Glavina del Rio T."/>
            <person name="Tice H."/>
            <person name="Bruce D."/>
            <person name="Goodwin L."/>
            <person name="Pitluck S."/>
            <person name="Larimer F."/>
            <person name="Land M.L."/>
            <person name="Hauser L."/>
            <person name="Shelobolina E.S."/>
            <person name="Picardal F."/>
            <person name="Roden E."/>
            <person name="Emerson D."/>
        </authorList>
    </citation>
    <scope>NUCLEOTIDE SEQUENCE [LARGE SCALE GENOMIC DNA]</scope>
    <source>
        <strain evidence="4 5">2AN</strain>
    </source>
</reference>
<feature type="region of interest" description="Disordered" evidence="2">
    <location>
        <begin position="1"/>
        <end position="22"/>
    </location>
</feature>
<evidence type="ECO:0000313" key="4">
    <source>
        <dbReference type="EMBL" id="EER59672.1"/>
    </source>
</evidence>
<dbReference type="PANTHER" id="PTHR48081">
    <property type="entry name" value="AB HYDROLASE SUPERFAMILY PROTEIN C4A8.06C"/>
    <property type="match status" value="1"/>
</dbReference>
<evidence type="ECO:0000256" key="2">
    <source>
        <dbReference type="SAM" id="MobiDB-lite"/>
    </source>
</evidence>
<dbReference type="InterPro" id="IPR013094">
    <property type="entry name" value="AB_hydrolase_3"/>
</dbReference>
<dbReference type="OrthoDB" id="9794445at2"/>
<organism evidence="4 5">
    <name type="scientific">Acidovorax delafieldii 2AN</name>
    <dbReference type="NCBI Taxonomy" id="573060"/>
    <lineage>
        <taxon>Bacteria</taxon>
        <taxon>Pseudomonadati</taxon>
        <taxon>Pseudomonadota</taxon>
        <taxon>Betaproteobacteria</taxon>
        <taxon>Burkholderiales</taxon>
        <taxon>Comamonadaceae</taxon>
        <taxon>Acidovorax</taxon>
    </lineage>
</organism>
<evidence type="ECO:0000259" key="3">
    <source>
        <dbReference type="Pfam" id="PF07859"/>
    </source>
</evidence>
<dbReference type="EMBL" id="ACQT01000106">
    <property type="protein sequence ID" value="EER59672.1"/>
    <property type="molecule type" value="Genomic_DNA"/>
</dbReference>
<dbReference type="AlphaFoldDB" id="C5T779"/>
<dbReference type="PATRIC" id="fig|573060.9.peg.2314"/>
<name>C5T779_ACIDE</name>
<dbReference type="InterPro" id="IPR050300">
    <property type="entry name" value="GDXG_lipolytic_enzyme"/>
</dbReference>
<sequence>MSSDRSPIPSQPTAVPLLRPEGGPVTCTTVTIEAAKGEDVAVRMYGRKKAGQVLPLVVHFHGGAFVSGDLDNGGTVAGLLQGAGAVVVSVGYPLTPFPQPVEIGYDVLKWVHRHRTRLGGPGAPVYLAGEEAGGNLAAAVALMARDQSHPPLAGQILLSPMLDPCVGTASLREATGSATGCKWAEGWRKFLRCPRDADHPYAVPAAAYRLAGLPPTLVLVGDTDPMRDEALAYADRLEGAGLQVTRHVFSKAEQWPDALLQSSPAECPCALDVQAQLRLFFDATRCRASD</sequence>
<evidence type="ECO:0000256" key="1">
    <source>
        <dbReference type="ARBA" id="ARBA00022801"/>
    </source>
</evidence>
<keyword evidence="1 4" id="KW-0378">Hydrolase</keyword>
<dbReference type="Pfam" id="PF07859">
    <property type="entry name" value="Abhydrolase_3"/>
    <property type="match status" value="1"/>
</dbReference>
<dbReference type="InterPro" id="IPR029058">
    <property type="entry name" value="AB_hydrolase_fold"/>
</dbReference>
<dbReference type="RefSeq" id="WP_005797640.1">
    <property type="nucleotide sequence ID" value="NZ_ACQT01000106.1"/>
</dbReference>
<dbReference type="GO" id="GO:0016787">
    <property type="term" value="F:hydrolase activity"/>
    <property type="evidence" value="ECO:0007669"/>
    <property type="project" value="UniProtKB-KW"/>
</dbReference>
<protein>
    <submittedName>
        <fullName evidence="4">Alpha/beta hydrolase fold-3 domain protein</fullName>
    </submittedName>
</protein>
<feature type="domain" description="Alpha/beta hydrolase fold-3" evidence="3">
    <location>
        <begin position="57"/>
        <end position="250"/>
    </location>
</feature>
<proteinExistence type="predicted"/>
<keyword evidence="5" id="KW-1185">Reference proteome</keyword>
<dbReference type="Gene3D" id="3.40.50.1820">
    <property type="entry name" value="alpha/beta hydrolase"/>
    <property type="match status" value="1"/>
</dbReference>